<dbReference type="Proteomes" id="UP000266183">
    <property type="component" value="Chromosome"/>
</dbReference>
<organism evidence="2 3">
    <name type="scientific">Chryseolinea soli</name>
    <dbReference type="NCBI Taxonomy" id="2321403"/>
    <lineage>
        <taxon>Bacteria</taxon>
        <taxon>Pseudomonadati</taxon>
        <taxon>Bacteroidota</taxon>
        <taxon>Cytophagia</taxon>
        <taxon>Cytophagales</taxon>
        <taxon>Fulvivirgaceae</taxon>
        <taxon>Chryseolinea</taxon>
    </lineage>
</organism>
<dbReference type="AlphaFoldDB" id="A0A385ST23"/>
<dbReference type="EMBL" id="CP032382">
    <property type="protein sequence ID" value="AYB33686.1"/>
    <property type="molecule type" value="Genomic_DNA"/>
</dbReference>
<accession>A0A385ST23</accession>
<proteinExistence type="predicted"/>
<reference evidence="3" key="1">
    <citation type="submission" date="2018-09" db="EMBL/GenBank/DDBJ databases">
        <title>Chryseolinea sp. KIS68-18 isolated from soil.</title>
        <authorList>
            <person name="Weon H.-Y."/>
            <person name="Kwon S.-W."/>
            <person name="Lee S.A."/>
        </authorList>
    </citation>
    <scope>NUCLEOTIDE SEQUENCE [LARGE SCALE GENOMIC DNA]</scope>
    <source>
        <strain evidence="3">KIS68-18</strain>
    </source>
</reference>
<keyword evidence="3" id="KW-1185">Reference proteome</keyword>
<gene>
    <name evidence="2" type="ORF">D4L85_25265</name>
</gene>
<name>A0A385ST23_9BACT</name>
<keyword evidence="1" id="KW-0812">Transmembrane</keyword>
<evidence type="ECO:0000313" key="2">
    <source>
        <dbReference type="EMBL" id="AYB33686.1"/>
    </source>
</evidence>
<keyword evidence="1" id="KW-0472">Membrane</keyword>
<sequence>MRLSDQQKEQIRFNTEMIKLLVVLLFGTVGGVISFILKGIHTGKDVLFTAAGILVATVCIVIGYRQFSATQKIINDGNPE</sequence>
<evidence type="ECO:0000313" key="3">
    <source>
        <dbReference type="Proteomes" id="UP000266183"/>
    </source>
</evidence>
<evidence type="ECO:0000256" key="1">
    <source>
        <dbReference type="SAM" id="Phobius"/>
    </source>
</evidence>
<dbReference type="KEGG" id="chk:D4L85_25265"/>
<protein>
    <submittedName>
        <fullName evidence="2">Uncharacterized protein</fullName>
    </submittedName>
</protein>
<feature type="transmembrane region" description="Helical" evidence="1">
    <location>
        <begin position="20"/>
        <end position="40"/>
    </location>
</feature>
<keyword evidence="1" id="KW-1133">Transmembrane helix</keyword>
<feature type="transmembrane region" description="Helical" evidence="1">
    <location>
        <begin position="46"/>
        <end position="64"/>
    </location>
</feature>